<organism evidence="4 5">
    <name type="scientific">Phreatobacter aquaticus</name>
    <dbReference type="NCBI Taxonomy" id="2570229"/>
    <lineage>
        <taxon>Bacteria</taxon>
        <taxon>Pseudomonadati</taxon>
        <taxon>Pseudomonadota</taxon>
        <taxon>Alphaproteobacteria</taxon>
        <taxon>Hyphomicrobiales</taxon>
        <taxon>Phreatobacteraceae</taxon>
        <taxon>Phreatobacter</taxon>
    </lineage>
</organism>
<dbReference type="KEGG" id="paqt:E8L99_22100"/>
<evidence type="ECO:0000256" key="2">
    <source>
        <dbReference type="ARBA" id="ARBA00023315"/>
    </source>
</evidence>
<evidence type="ECO:0000313" key="4">
    <source>
        <dbReference type="EMBL" id="QCK88258.1"/>
    </source>
</evidence>
<dbReference type="PANTHER" id="PTHR43877:SF2">
    <property type="entry name" value="AMINOALKYLPHOSPHONATE N-ACETYLTRANSFERASE-RELATED"/>
    <property type="match status" value="1"/>
</dbReference>
<sequence length="166" mass="18429">MSPQTPIDIHLCGPADHADIVWMNQAMDRYYNPHLEPSSAEDVTAMLRRIETDPDLATQIVLARRDGLPVGIAFFALIHPGRRLGGVLFLKDLFVVETARGGGIGEALLRFLAAHARARGIHRLDLTAEPQNEGAQRFYERMGMKVRPAIFYRLDGERLDALAGEA</sequence>
<dbReference type="Pfam" id="PF00583">
    <property type="entry name" value="Acetyltransf_1"/>
    <property type="match status" value="1"/>
</dbReference>
<dbReference type="Proteomes" id="UP000298588">
    <property type="component" value="Chromosome"/>
</dbReference>
<dbReference type="EMBL" id="CP039865">
    <property type="protein sequence ID" value="QCK88258.1"/>
    <property type="molecule type" value="Genomic_DNA"/>
</dbReference>
<evidence type="ECO:0000256" key="1">
    <source>
        <dbReference type="ARBA" id="ARBA00022679"/>
    </source>
</evidence>
<feature type="domain" description="N-acetyltransferase" evidence="3">
    <location>
        <begin position="18"/>
        <end position="165"/>
    </location>
</feature>
<name>A0A4D7QKU9_9HYPH</name>
<protein>
    <submittedName>
        <fullName evidence="4">GNAT family N-acetyltransferase</fullName>
    </submittedName>
</protein>
<accession>A0A4D7QKU9</accession>
<dbReference type="InterPro" id="IPR050832">
    <property type="entry name" value="Bact_Acetyltransf"/>
</dbReference>
<evidence type="ECO:0000313" key="5">
    <source>
        <dbReference type="Proteomes" id="UP000298588"/>
    </source>
</evidence>
<dbReference type="InterPro" id="IPR000182">
    <property type="entry name" value="GNAT_dom"/>
</dbReference>
<dbReference type="Gene3D" id="3.40.630.30">
    <property type="match status" value="1"/>
</dbReference>
<dbReference type="InterPro" id="IPR016181">
    <property type="entry name" value="Acyl_CoA_acyltransferase"/>
</dbReference>
<dbReference type="OrthoDB" id="7995647at2"/>
<gene>
    <name evidence="4" type="ORF">E8L99_22100</name>
</gene>
<dbReference type="AlphaFoldDB" id="A0A4D7QKU9"/>
<dbReference type="SUPFAM" id="SSF55729">
    <property type="entry name" value="Acyl-CoA N-acyltransferases (Nat)"/>
    <property type="match status" value="1"/>
</dbReference>
<keyword evidence="5" id="KW-1185">Reference proteome</keyword>
<dbReference type="GO" id="GO:0016747">
    <property type="term" value="F:acyltransferase activity, transferring groups other than amino-acyl groups"/>
    <property type="evidence" value="ECO:0007669"/>
    <property type="project" value="InterPro"/>
</dbReference>
<keyword evidence="1 4" id="KW-0808">Transferase</keyword>
<dbReference type="PANTHER" id="PTHR43877">
    <property type="entry name" value="AMINOALKYLPHOSPHONATE N-ACETYLTRANSFERASE-RELATED-RELATED"/>
    <property type="match status" value="1"/>
</dbReference>
<keyword evidence="2" id="KW-0012">Acyltransferase</keyword>
<dbReference type="CDD" id="cd04301">
    <property type="entry name" value="NAT_SF"/>
    <property type="match status" value="1"/>
</dbReference>
<evidence type="ECO:0000259" key="3">
    <source>
        <dbReference type="PROSITE" id="PS51186"/>
    </source>
</evidence>
<dbReference type="PROSITE" id="PS51186">
    <property type="entry name" value="GNAT"/>
    <property type="match status" value="1"/>
</dbReference>
<dbReference type="RefSeq" id="WP_137101586.1">
    <property type="nucleotide sequence ID" value="NZ_CP039865.1"/>
</dbReference>
<reference evidence="4 5" key="1">
    <citation type="submission" date="2019-04" db="EMBL/GenBank/DDBJ databases">
        <title>Phreatobacter aquaticus sp. nov.</title>
        <authorList>
            <person name="Choi A."/>
            <person name="Baek K."/>
        </authorList>
    </citation>
    <scope>NUCLEOTIDE SEQUENCE [LARGE SCALE GENOMIC DNA]</scope>
    <source>
        <strain evidence="4 5">NMCR1094</strain>
    </source>
</reference>
<proteinExistence type="predicted"/>